<dbReference type="InterPro" id="IPR036086">
    <property type="entry name" value="ParB/Sulfiredoxin_sf"/>
</dbReference>
<protein>
    <submittedName>
        <fullName evidence="3">Transcriptional regulator</fullName>
    </submittedName>
</protein>
<proteinExistence type="predicted"/>
<dbReference type="SUPFAM" id="SSF110849">
    <property type="entry name" value="ParB/Sulfiredoxin"/>
    <property type="match status" value="1"/>
</dbReference>
<reference evidence="3 5" key="1">
    <citation type="journal article" date="2019" name="Nat. Microbiol.">
        <title>Expanding anaerobic alkane metabolism in the domain of Archaea.</title>
        <authorList>
            <person name="Wang Y."/>
            <person name="Wegener G."/>
            <person name="Hou J."/>
            <person name="Wang F."/>
            <person name="Xiao X."/>
        </authorList>
    </citation>
    <scope>NUCLEOTIDE SEQUENCE [LARGE SCALE GENOMIC DNA]</scope>
    <source>
        <strain evidence="3">WYZ-LMO11</strain>
    </source>
</reference>
<feature type="domain" description="ParB-like N-terminal" evidence="1">
    <location>
        <begin position="11"/>
        <end position="93"/>
    </location>
</feature>
<gene>
    <name evidence="3" type="ORF">DSO09_02045</name>
    <name evidence="2" type="ORF">EF809_02385</name>
</gene>
<dbReference type="Proteomes" id="UP000316080">
    <property type="component" value="Unassembled WGS sequence"/>
</dbReference>
<dbReference type="Pfam" id="PF02195">
    <property type="entry name" value="ParB_N"/>
    <property type="match status" value="1"/>
</dbReference>
<dbReference type="Proteomes" id="UP000317265">
    <property type="component" value="Unassembled WGS sequence"/>
</dbReference>
<evidence type="ECO:0000313" key="2">
    <source>
        <dbReference type="EMBL" id="RZN56625.1"/>
    </source>
</evidence>
<dbReference type="SMART" id="SM00470">
    <property type="entry name" value="ParB"/>
    <property type="match status" value="1"/>
</dbReference>
<dbReference type="CDD" id="cd16400">
    <property type="entry name" value="ParB_Srx_like_nuclease"/>
    <property type="match status" value="1"/>
</dbReference>
<sequence length="144" mass="16486">MKNMELNIEVKILPISTLKPHEEINFEVVRELAIIIKKEGIFRRAIAIDKENYIILDGHHRVKALEILGCRFIPCLLLDYFSPLIVVSSWNNNISLSKELIIEAGIKGKLLPPKTSKHMINLRGKLSHLSELEPEVNIPLKDLF</sequence>
<accession>A0A523BFJ2</accession>
<name>A0A523BFJ2_9CREN</name>
<dbReference type="Gene3D" id="3.90.1530.10">
    <property type="entry name" value="Conserved hypothetical protein from pyrococcus furiosus pfu- 392566-001, ParB domain"/>
    <property type="match status" value="1"/>
</dbReference>
<reference evidence="2 4" key="2">
    <citation type="journal article" date="2019" name="Nat. Microbiol.">
        <title>Wide diversity of methane and short-chain alkane metabolisms in uncultured archaea.</title>
        <authorList>
            <person name="Borrel G."/>
            <person name="Adam P.S."/>
            <person name="McKay L.J."/>
            <person name="Chen L.X."/>
            <person name="Sierra-Garcia I.N."/>
            <person name="Sieber C.M."/>
            <person name="Letourneur Q."/>
            <person name="Ghozlane A."/>
            <person name="Andersen G.L."/>
            <person name="Li W.J."/>
            <person name="Hallam S.J."/>
            <person name="Muyzer G."/>
            <person name="de Oliveira V.M."/>
            <person name="Inskeep W.P."/>
            <person name="Banfield J.F."/>
            <person name="Gribaldo S."/>
        </authorList>
    </citation>
    <scope>NUCLEOTIDE SEQUENCE [LARGE SCALE GENOMIC DNA]</scope>
    <source>
        <strain evidence="2">Verst-YHS</strain>
    </source>
</reference>
<evidence type="ECO:0000313" key="4">
    <source>
        <dbReference type="Proteomes" id="UP000316080"/>
    </source>
</evidence>
<dbReference type="EMBL" id="RXIH01000020">
    <property type="protein sequence ID" value="RZN56625.1"/>
    <property type="molecule type" value="Genomic_DNA"/>
</dbReference>
<dbReference type="AlphaFoldDB" id="A0A523BFJ2"/>
<comment type="caution">
    <text evidence="3">The sequence shown here is derived from an EMBL/GenBank/DDBJ whole genome shotgun (WGS) entry which is preliminary data.</text>
</comment>
<evidence type="ECO:0000313" key="3">
    <source>
        <dbReference type="EMBL" id="TDA39592.1"/>
    </source>
</evidence>
<evidence type="ECO:0000313" key="5">
    <source>
        <dbReference type="Proteomes" id="UP000317265"/>
    </source>
</evidence>
<evidence type="ECO:0000259" key="1">
    <source>
        <dbReference type="SMART" id="SM00470"/>
    </source>
</evidence>
<organism evidence="3 5">
    <name type="scientific">Thermoproteota archaeon</name>
    <dbReference type="NCBI Taxonomy" id="2056631"/>
    <lineage>
        <taxon>Archaea</taxon>
        <taxon>Thermoproteota</taxon>
    </lineage>
</organism>
<dbReference type="EMBL" id="QNVI01000023">
    <property type="protein sequence ID" value="TDA39592.1"/>
    <property type="molecule type" value="Genomic_DNA"/>
</dbReference>
<dbReference type="InterPro" id="IPR003115">
    <property type="entry name" value="ParB_N"/>
</dbReference>